<proteinExistence type="predicted"/>
<organism evidence="3 4">
    <name type="scientific">Curtobacterium citreum</name>
    <dbReference type="NCBI Taxonomy" id="2036"/>
    <lineage>
        <taxon>Bacteria</taxon>
        <taxon>Bacillati</taxon>
        <taxon>Actinomycetota</taxon>
        <taxon>Actinomycetes</taxon>
        <taxon>Micrococcales</taxon>
        <taxon>Microbacteriaceae</taxon>
        <taxon>Curtobacterium</taxon>
    </lineage>
</organism>
<accession>A0A850DU38</accession>
<feature type="transmembrane region" description="Helical" evidence="2">
    <location>
        <begin position="90"/>
        <end position="109"/>
    </location>
</feature>
<evidence type="ECO:0000313" key="4">
    <source>
        <dbReference type="Proteomes" id="UP000539146"/>
    </source>
</evidence>
<evidence type="ECO:0000256" key="2">
    <source>
        <dbReference type="SAM" id="Phobius"/>
    </source>
</evidence>
<dbReference type="EMBL" id="JABMCG010000120">
    <property type="protein sequence ID" value="NUU29136.1"/>
    <property type="molecule type" value="Genomic_DNA"/>
</dbReference>
<dbReference type="Proteomes" id="UP000539146">
    <property type="component" value="Unassembled WGS sequence"/>
</dbReference>
<name>A0A850DU38_9MICO</name>
<keyword evidence="2" id="KW-0812">Transmembrane</keyword>
<dbReference type="Pfam" id="PF20315">
    <property type="entry name" value="DUF6611"/>
    <property type="match status" value="1"/>
</dbReference>
<dbReference type="InterPro" id="IPR046719">
    <property type="entry name" value="DUF6611"/>
</dbReference>
<comment type="caution">
    <text evidence="3">The sequence shown here is derived from an EMBL/GenBank/DDBJ whole genome shotgun (WGS) entry which is preliminary data.</text>
</comment>
<dbReference type="RefSeq" id="WP_175326509.1">
    <property type="nucleotide sequence ID" value="NZ_BAAAWP010000001.1"/>
</dbReference>
<sequence length="185" mass="20617">MDSNTDRPATGSRRHAPGRRARSLQGEHLWGRYTVQPVTRALWSARTLEVYPPGTNATELLFLRAWHAWRLGGPLTAAVLLLVLHDRPFVAVGLAVTLNVVGFLVLARATRHTRPAVRTLTVTTFHGNGRPEEHGDRRLFDGSLDALTVLERAHRQDRVGRVEFELVWGDVWDAIPATPGRGVRS</sequence>
<dbReference type="AlphaFoldDB" id="A0A850DU38"/>
<feature type="compositionally biased region" description="Basic residues" evidence="1">
    <location>
        <begin position="12"/>
        <end position="22"/>
    </location>
</feature>
<evidence type="ECO:0000313" key="3">
    <source>
        <dbReference type="EMBL" id="NUU29136.1"/>
    </source>
</evidence>
<feature type="region of interest" description="Disordered" evidence="1">
    <location>
        <begin position="1"/>
        <end position="22"/>
    </location>
</feature>
<protein>
    <submittedName>
        <fullName evidence="3">Uncharacterized protein</fullName>
    </submittedName>
</protein>
<keyword evidence="2" id="KW-1133">Transmembrane helix</keyword>
<feature type="transmembrane region" description="Helical" evidence="2">
    <location>
        <begin position="68"/>
        <end position="84"/>
    </location>
</feature>
<keyword evidence="2" id="KW-0472">Membrane</keyword>
<gene>
    <name evidence="3" type="ORF">HP467_13620</name>
</gene>
<reference evidence="3 4" key="1">
    <citation type="submission" date="2020-05" db="EMBL/GenBank/DDBJ databases">
        <title>Genome Sequencing of Type Strains.</title>
        <authorList>
            <person name="Lemaire J.F."/>
            <person name="Inderbitzin P."/>
            <person name="Gregorio O.A."/>
            <person name="Collins S.B."/>
            <person name="Wespe N."/>
            <person name="Knight-Connoni V."/>
        </authorList>
    </citation>
    <scope>NUCLEOTIDE SEQUENCE [LARGE SCALE GENOMIC DNA]</scope>
    <source>
        <strain evidence="3 4">DSM 20512</strain>
    </source>
</reference>
<evidence type="ECO:0000256" key="1">
    <source>
        <dbReference type="SAM" id="MobiDB-lite"/>
    </source>
</evidence>